<evidence type="ECO:0000256" key="1">
    <source>
        <dbReference type="SAM" id="Coils"/>
    </source>
</evidence>
<dbReference type="RefSeq" id="WP_236866093.1">
    <property type="nucleotide sequence ID" value="NZ_BAABAZ010000006.1"/>
</dbReference>
<keyword evidence="1" id="KW-0175">Coiled coil</keyword>
<name>A0ABP8EK43_9MICO</name>
<feature type="coiled-coil region" evidence="1">
    <location>
        <begin position="183"/>
        <end position="210"/>
    </location>
</feature>
<dbReference type="GO" id="GO:0005524">
    <property type="term" value="F:ATP binding"/>
    <property type="evidence" value="ECO:0007669"/>
    <property type="project" value="UniProtKB-KW"/>
</dbReference>
<evidence type="ECO:0000259" key="3">
    <source>
        <dbReference type="Pfam" id="PF13538"/>
    </source>
</evidence>
<evidence type="ECO:0000313" key="4">
    <source>
        <dbReference type="EMBL" id="GAA4284260.1"/>
    </source>
</evidence>
<feature type="domain" description="UvrD-like helicase C-terminal" evidence="3">
    <location>
        <begin position="487"/>
        <end position="526"/>
    </location>
</feature>
<organism evidence="4 5">
    <name type="scientific">Brevibacterium daeguense</name>
    <dbReference type="NCBI Taxonomy" id="909936"/>
    <lineage>
        <taxon>Bacteria</taxon>
        <taxon>Bacillati</taxon>
        <taxon>Actinomycetota</taxon>
        <taxon>Actinomycetes</taxon>
        <taxon>Micrococcales</taxon>
        <taxon>Brevibacteriaceae</taxon>
        <taxon>Brevibacterium</taxon>
    </lineage>
</organism>
<dbReference type="SUPFAM" id="SSF52540">
    <property type="entry name" value="P-loop containing nucleoside triphosphate hydrolases"/>
    <property type="match status" value="1"/>
</dbReference>
<dbReference type="InterPro" id="IPR000212">
    <property type="entry name" value="DNA_helicase_UvrD/REP"/>
</dbReference>
<comment type="caution">
    <text evidence="4">The sequence shown here is derived from an EMBL/GenBank/DDBJ whole genome shotgun (WGS) entry which is preliminary data.</text>
</comment>
<dbReference type="Pfam" id="PF13538">
    <property type="entry name" value="UvrD_C_2"/>
    <property type="match status" value="1"/>
</dbReference>
<evidence type="ECO:0000259" key="2">
    <source>
        <dbReference type="Pfam" id="PF08378"/>
    </source>
</evidence>
<dbReference type="Proteomes" id="UP001501586">
    <property type="component" value="Unassembled WGS sequence"/>
</dbReference>
<accession>A0ABP8EK43</accession>
<sequence length="543" mass="61101">MAHLIPERPDFRGSTAEQTVWTALCEQLPDDATLIHGQRLTLDNRDVEIDLLVLWPGQGIAVIEVKGGRVGVADGHWHTTNGQGHRNRLKRSPVEQAMVAKHTLIDYLRRCVSTIPGPVVHLAAFPYTELPGDWTVPEAEREILIDATQLDRAAEAVALALRRAFDPDRDEPFVTFEHVLKNLRRTHEAIENVQLRAAEIEDAANVLTVEQEKLIRILRHQRRAEISGGAGSGKTHLALIKARTLAKQGLRVALMCYSRGLGRYLELTTASWPEDERPAYVGLFHDLPISWGAPRGTDDDSEYWEVTLPTRLKQLADERPRIELFDAIVIDEGQDFSKLWWEAVQSCLRNQSEGILYVFTDELQRIFDRYGDSPITMSPFQLDENLRNSVQIAEAFGYLADEAPVLRNGSGEEVEYIDVPAEDAVATADGVVERLLDDGWAPGDIALLTTFRRHPVQREIVETEGNSAYWDQFFARENVFYGHVLGFKGLERRAVVLCVNGFRDLDRAREMLYVGMSRARAKLVVVGDQQFLAGLADLIDPSQ</sequence>
<reference evidence="5" key="1">
    <citation type="journal article" date="2019" name="Int. J. Syst. Evol. Microbiol.">
        <title>The Global Catalogue of Microorganisms (GCM) 10K type strain sequencing project: providing services to taxonomists for standard genome sequencing and annotation.</title>
        <authorList>
            <consortium name="The Broad Institute Genomics Platform"/>
            <consortium name="The Broad Institute Genome Sequencing Center for Infectious Disease"/>
            <person name="Wu L."/>
            <person name="Ma J."/>
        </authorList>
    </citation>
    <scope>NUCLEOTIDE SEQUENCE [LARGE SCALE GENOMIC DNA]</scope>
    <source>
        <strain evidence="5">JCM 17458</strain>
    </source>
</reference>
<keyword evidence="5" id="KW-1185">Reference proteome</keyword>
<dbReference type="Gene3D" id="3.40.50.300">
    <property type="entry name" value="P-loop containing nucleotide triphosphate hydrolases"/>
    <property type="match status" value="2"/>
</dbReference>
<dbReference type="InterPro" id="IPR027785">
    <property type="entry name" value="UvrD-like_helicase_C"/>
</dbReference>
<dbReference type="InterPro" id="IPR027417">
    <property type="entry name" value="P-loop_NTPase"/>
</dbReference>
<protein>
    <submittedName>
        <fullName evidence="4">ATP-binding domain-containing protein</fullName>
    </submittedName>
</protein>
<feature type="domain" description="NERD" evidence="2">
    <location>
        <begin position="12"/>
        <end position="122"/>
    </location>
</feature>
<dbReference type="EMBL" id="BAABAZ010000006">
    <property type="protein sequence ID" value="GAA4284260.1"/>
    <property type="molecule type" value="Genomic_DNA"/>
</dbReference>
<proteinExistence type="predicted"/>
<dbReference type="PANTHER" id="PTHR11070">
    <property type="entry name" value="UVRD / RECB / PCRA DNA HELICASE FAMILY MEMBER"/>
    <property type="match status" value="1"/>
</dbReference>
<dbReference type="InterPro" id="IPR011528">
    <property type="entry name" value="NERD"/>
</dbReference>
<keyword evidence="4" id="KW-0067">ATP-binding</keyword>
<keyword evidence="4" id="KW-0547">Nucleotide-binding</keyword>
<evidence type="ECO:0000313" key="5">
    <source>
        <dbReference type="Proteomes" id="UP001501586"/>
    </source>
</evidence>
<dbReference type="Pfam" id="PF08378">
    <property type="entry name" value="NERD"/>
    <property type="match status" value="1"/>
</dbReference>
<gene>
    <name evidence="4" type="ORF">GCM10022261_17910</name>
</gene>